<evidence type="ECO:0000313" key="2">
    <source>
        <dbReference type="EMBL" id="GAA4176363.1"/>
    </source>
</evidence>
<keyword evidence="1" id="KW-0812">Transmembrane</keyword>
<dbReference type="EMBL" id="BAABBW010000004">
    <property type="protein sequence ID" value="GAA4176363.1"/>
    <property type="molecule type" value="Genomic_DNA"/>
</dbReference>
<sequence length="67" mass="7022">MDTVPLAVAQLEEKPDSVPVPVGQKLPKLHRGLTVRGQENLAIATGSGIILIAGALGYVIEAMTHVH</sequence>
<evidence type="ECO:0000313" key="3">
    <source>
        <dbReference type="Proteomes" id="UP001501079"/>
    </source>
</evidence>
<name>A0ABP8A2N3_9MICO</name>
<reference evidence="3" key="1">
    <citation type="journal article" date="2019" name="Int. J. Syst. Evol. Microbiol.">
        <title>The Global Catalogue of Microorganisms (GCM) 10K type strain sequencing project: providing services to taxonomists for standard genome sequencing and annotation.</title>
        <authorList>
            <consortium name="The Broad Institute Genomics Platform"/>
            <consortium name="The Broad Institute Genome Sequencing Center for Infectious Disease"/>
            <person name="Wu L."/>
            <person name="Ma J."/>
        </authorList>
    </citation>
    <scope>NUCLEOTIDE SEQUENCE [LARGE SCALE GENOMIC DNA]</scope>
    <source>
        <strain evidence="3">JCM 17591</strain>
    </source>
</reference>
<keyword evidence="1" id="KW-1133">Transmembrane helix</keyword>
<dbReference type="Proteomes" id="UP001501079">
    <property type="component" value="Unassembled WGS sequence"/>
</dbReference>
<protein>
    <submittedName>
        <fullName evidence="2">Uncharacterized protein</fullName>
    </submittedName>
</protein>
<evidence type="ECO:0000256" key="1">
    <source>
        <dbReference type="SAM" id="Phobius"/>
    </source>
</evidence>
<keyword evidence="3" id="KW-1185">Reference proteome</keyword>
<feature type="transmembrane region" description="Helical" evidence="1">
    <location>
        <begin position="41"/>
        <end position="60"/>
    </location>
</feature>
<proteinExistence type="predicted"/>
<accession>A0ABP8A2N3</accession>
<keyword evidence="1" id="KW-0472">Membrane</keyword>
<organism evidence="2 3">
    <name type="scientific">Gryllotalpicola koreensis</name>
    <dbReference type="NCBI Taxonomy" id="993086"/>
    <lineage>
        <taxon>Bacteria</taxon>
        <taxon>Bacillati</taxon>
        <taxon>Actinomycetota</taxon>
        <taxon>Actinomycetes</taxon>
        <taxon>Micrococcales</taxon>
        <taxon>Microbacteriaceae</taxon>
        <taxon>Gryllotalpicola</taxon>
    </lineage>
</organism>
<comment type="caution">
    <text evidence="2">The sequence shown here is derived from an EMBL/GenBank/DDBJ whole genome shotgun (WGS) entry which is preliminary data.</text>
</comment>
<gene>
    <name evidence="2" type="ORF">GCM10022287_23450</name>
</gene>